<proteinExistence type="predicted"/>
<organism evidence="2">
    <name type="scientific">Rhizophora mucronata</name>
    <name type="common">Asiatic mangrove</name>
    <dbReference type="NCBI Taxonomy" id="61149"/>
    <lineage>
        <taxon>Eukaryota</taxon>
        <taxon>Viridiplantae</taxon>
        <taxon>Streptophyta</taxon>
        <taxon>Embryophyta</taxon>
        <taxon>Tracheophyta</taxon>
        <taxon>Spermatophyta</taxon>
        <taxon>Magnoliopsida</taxon>
        <taxon>eudicotyledons</taxon>
        <taxon>Gunneridae</taxon>
        <taxon>Pentapetalae</taxon>
        <taxon>rosids</taxon>
        <taxon>fabids</taxon>
        <taxon>Malpighiales</taxon>
        <taxon>Rhizophoraceae</taxon>
        <taxon>Rhizophora</taxon>
    </lineage>
</organism>
<evidence type="ECO:0000256" key="1">
    <source>
        <dbReference type="SAM" id="MobiDB-lite"/>
    </source>
</evidence>
<protein>
    <submittedName>
        <fullName evidence="2">Uncharacterized protein</fullName>
    </submittedName>
</protein>
<feature type="region of interest" description="Disordered" evidence="1">
    <location>
        <begin position="1"/>
        <end position="24"/>
    </location>
</feature>
<reference evidence="2" key="1">
    <citation type="submission" date="2018-02" db="EMBL/GenBank/DDBJ databases">
        <title>Rhizophora mucronata_Transcriptome.</title>
        <authorList>
            <person name="Meera S.P."/>
            <person name="Sreeshan A."/>
            <person name="Augustine A."/>
        </authorList>
    </citation>
    <scope>NUCLEOTIDE SEQUENCE</scope>
    <source>
        <tissue evidence="2">Leaf</tissue>
    </source>
</reference>
<evidence type="ECO:0000313" key="2">
    <source>
        <dbReference type="EMBL" id="MBX47965.1"/>
    </source>
</evidence>
<dbReference type="AlphaFoldDB" id="A0A2P2NZQ1"/>
<sequence>MAKTGGSGTKKENPALSRRRKKESHIRMIGHTKEIVVVIFFFINYN</sequence>
<accession>A0A2P2NZQ1</accession>
<dbReference type="EMBL" id="GGEC01067481">
    <property type="protein sequence ID" value="MBX47965.1"/>
    <property type="molecule type" value="Transcribed_RNA"/>
</dbReference>
<name>A0A2P2NZQ1_RHIMU</name>